<dbReference type="Pfam" id="PF18413">
    <property type="entry name" value="Neuraminidase"/>
    <property type="match status" value="1"/>
</dbReference>
<dbReference type="InterPro" id="IPR041079">
    <property type="entry name" value="Neuraminidase-like"/>
</dbReference>
<protein>
    <recommendedName>
        <fullName evidence="5">Tc toxin complex TcA C-terminal TcB-binding domain-containing protein</fullName>
    </recommendedName>
</protein>
<dbReference type="InterPro" id="IPR040840">
    <property type="entry name" value="TcA_TcB_BD"/>
</dbReference>
<dbReference type="EMBL" id="QFDM01000002">
    <property type="protein sequence ID" value="MCM2465900.1"/>
    <property type="molecule type" value="Genomic_DNA"/>
</dbReference>
<accession>A0ABD4TCH2</accession>
<name>A0ABD4TCH2_9EURY</name>
<dbReference type="Proteomes" id="UP001523230">
    <property type="component" value="Unassembled WGS sequence"/>
</dbReference>
<feature type="domain" description="Tc toxin complex TcA C-terminal TcB-binding" evidence="1">
    <location>
        <begin position="854"/>
        <end position="1138"/>
    </location>
</feature>
<dbReference type="Pfam" id="PF18276">
    <property type="entry name" value="TcA_TcB_BD"/>
    <property type="match status" value="1"/>
</dbReference>
<gene>
    <name evidence="3" type="ORF">DIC75_06145</name>
</gene>
<reference evidence="3 4" key="1">
    <citation type="submission" date="2018-05" db="EMBL/GenBank/DDBJ databases">
        <title>Isolation and characterization of genus Methanoculleus species and their viruses from deep sea marine sediment offshore southwestern Taiwan.</title>
        <authorList>
            <person name="Wei W.-H."/>
            <person name="Chen W.-C."/>
            <person name="Lai M.-C."/>
            <person name="Chen S.-C."/>
        </authorList>
    </citation>
    <scope>NUCLEOTIDE SEQUENCE [LARGE SCALE GENOMIC DNA]</scope>
    <source>
        <strain evidence="3 4">CWC-02</strain>
    </source>
</reference>
<evidence type="ECO:0000313" key="3">
    <source>
        <dbReference type="EMBL" id="MCM2465900.1"/>
    </source>
</evidence>
<evidence type="ECO:0000313" key="4">
    <source>
        <dbReference type="Proteomes" id="UP001523230"/>
    </source>
</evidence>
<evidence type="ECO:0000259" key="1">
    <source>
        <dbReference type="Pfam" id="PF18276"/>
    </source>
</evidence>
<comment type="caution">
    <text evidence="3">The sequence shown here is derived from an EMBL/GenBank/DDBJ whole genome shotgun (WGS) entry which is preliminary data.</text>
</comment>
<evidence type="ECO:0008006" key="5">
    <source>
        <dbReference type="Google" id="ProtNLM"/>
    </source>
</evidence>
<organism evidence="3 4">
    <name type="scientific">Methanoculleus oceani</name>
    <dbReference type="NCBI Taxonomy" id="2184756"/>
    <lineage>
        <taxon>Archaea</taxon>
        <taxon>Methanobacteriati</taxon>
        <taxon>Methanobacteriota</taxon>
        <taxon>Stenosarchaea group</taxon>
        <taxon>Methanomicrobia</taxon>
        <taxon>Methanomicrobiales</taxon>
        <taxon>Methanomicrobiaceae</taxon>
        <taxon>Methanoculleus</taxon>
    </lineage>
</organism>
<feature type="domain" description="Neuraminidase-like" evidence="2">
    <location>
        <begin position="1"/>
        <end position="111"/>
    </location>
</feature>
<sequence length="1314" mass="147698">MHVVARKQGNPPAYYYRRWIGRSRWTAWTKIDLDIVSDHILPIVWNRRFYIFWAIINRKPDKKQAKPPLAATGAVPEPARSHLEVQLAWSEFKGKRWLAKQIAPQTIVIRDDIEPHQVTLKSTISDPLLHIALFVDGSHYAEFVLGGVGNAVEAFVLDKANLDPTEVGSETRNIGLLTGIRLPNLLLPGSSNYEGMAIFPKQSDVKDDLPARQRVYNCDVLGKYGNAPLLQKADFHHLLVPHQTRNFDSTLPFFYEDGLRSYFVIPNSSASTYTFVPFYHAFVPLFIRELNRGGIDSLYSRELQVNPTQFFKDKPAFDSAAFSEYYSPQSNVTTTYTAEGVDFGQQAGYSIYNWELFFHAPFHIGESLSRNQRFEDAKHWYEYIFNPTSSTKEEVPKRYWITKEFYNMMDYQAGVIQNLMKKDNYRLQFDQQIKEWRENPFDPHVIAGLRRVAYQRTIVMKYIDNLIAWGDQLFNQDTMESINEAIQMYVLAAELLGPQPEKVKPLVAASDMTYEDLERAGLDAFANAKVLAAENLLGPVQYGDSIEYDTPEVYMPDSAQSSTGDPGTPKFPLFPTLYFTVPPNEQLLRHWDTVADRLFKIRHCMNIGGVKRELALFAPPIDPGLLVRAAAAGLDLGSIISDNMAALPPYRFRVIVHEAIELCEIVRSFGNELLSVLEKKDAEALALLRSGYERKVQDQIGGVLTMKVEETGQQLDVLEKQRLSIEDRKSFYNQRKNDLANTWEAAALVLQGASLSCDAVAMSLEVGAIVGAFIPNFQFGGSGAGGSPHATMVFGGSNIASASSASSSATRIASAILQNMAGTSQTLGSYHRRKEDWGLQYSLATDELGVNDSQSLVAAIAHDIAQKELDNHATSVELATKVDEFLHAKYSNKDLYEWMISQTSATYFQTYQMAYSLAKQAEKCYRQELGLSDSSFIQFGYWDSLKKGLLSGDKLLYDLQRMKSAYHAHNARELELTKHISLLSFDPYALVELRTRGECVVSLPELLFDLDNPGHFMRRIKSVGITVPCVTGPYTGVSMTLTLLDNHVRTGQEISPQYVRSPGEDLRFFDDQGGISAIVTSNAQNDRGMFELRLDDERYLPFEYGGAVSSWKIRLNPVYPQFDYSTISDVVIHMQYTARDGGDILRNAASQSVKDNLEEIALAESRTGLYLMISARHEFGSSWQKFLNPLSGDQMLAFDIVPDRFPYFTHGLNIKITGIDYIAKLSDAGDYILEITPPGGSARQITMTVDQHPGSCHVAHIDVSPNIDLGSTLSLKQNPFWVHRLQKAGAADFRSLSVSDIDDLICVVQYRVEE</sequence>
<proteinExistence type="predicted"/>
<evidence type="ECO:0000259" key="2">
    <source>
        <dbReference type="Pfam" id="PF18413"/>
    </source>
</evidence>
<keyword evidence="4" id="KW-1185">Reference proteome</keyword>